<dbReference type="Gene3D" id="1.20.120.450">
    <property type="entry name" value="dinb family like domain"/>
    <property type="match status" value="1"/>
</dbReference>
<name>A0A0J1FJW9_9FIRM</name>
<feature type="domain" description="DinB-like" evidence="1">
    <location>
        <begin position="13"/>
        <end position="144"/>
    </location>
</feature>
<gene>
    <name evidence="2" type="ORF">DEAC_c43430</name>
</gene>
<protein>
    <submittedName>
        <fullName evidence="2">DinB superfamily protein</fullName>
    </submittedName>
</protein>
<comment type="caution">
    <text evidence="2">The sequence shown here is derived from an EMBL/GenBank/DDBJ whole genome shotgun (WGS) entry which is preliminary data.</text>
</comment>
<evidence type="ECO:0000259" key="1">
    <source>
        <dbReference type="Pfam" id="PF12867"/>
    </source>
</evidence>
<dbReference type="InterPro" id="IPR024775">
    <property type="entry name" value="DinB-like"/>
</dbReference>
<evidence type="ECO:0000313" key="3">
    <source>
        <dbReference type="Proteomes" id="UP000036356"/>
    </source>
</evidence>
<dbReference type="InterPro" id="IPR034660">
    <property type="entry name" value="DinB/YfiT-like"/>
</dbReference>
<dbReference type="PATRIC" id="fig|476652.3.peg.4611"/>
<dbReference type="RefSeq" id="WP_047812099.1">
    <property type="nucleotide sequence ID" value="NZ_LDZY01000028.1"/>
</dbReference>
<dbReference type="AlphaFoldDB" id="A0A0J1FJW9"/>
<dbReference type="Pfam" id="PF12867">
    <property type="entry name" value="DinB_2"/>
    <property type="match status" value="1"/>
</dbReference>
<sequence length="150" mass="17717">MDKIIKRLNYLIEVLPSRINQFSKEEITVKPNSTWSKKEILGHLCDSATNNHHRFIKIQFEDQPFVVVPYKQNDWVSIQDYQNIPFDEVIGLWTAINKQIVRVISNIPEEKLSYTCDIGNNKCFTFLELIQDYLRHLDHHLIQIFGTSEI</sequence>
<evidence type="ECO:0000313" key="2">
    <source>
        <dbReference type="EMBL" id="KLU63740.1"/>
    </source>
</evidence>
<dbReference type="Proteomes" id="UP000036356">
    <property type="component" value="Unassembled WGS sequence"/>
</dbReference>
<keyword evidence="3" id="KW-1185">Reference proteome</keyword>
<accession>A0A0J1FJW9</accession>
<dbReference type="SUPFAM" id="SSF109854">
    <property type="entry name" value="DinB/YfiT-like putative metalloenzymes"/>
    <property type="match status" value="1"/>
</dbReference>
<organism evidence="2 3">
    <name type="scientific">Desulfosporosinus acididurans</name>
    <dbReference type="NCBI Taxonomy" id="476652"/>
    <lineage>
        <taxon>Bacteria</taxon>
        <taxon>Bacillati</taxon>
        <taxon>Bacillota</taxon>
        <taxon>Clostridia</taxon>
        <taxon>Eubacteriales</taxon>
        <taxon>Desulfitobacteriaceae</taxon>
        <taxon>Desulfosporosinus</taxon>
    </lineage>
</organism>
<reference evidence="2 3" key="1">
    <citation type="submission" date="2015-06" db="EMBL/GenBank/DDBJ databases">
        <title>Draft genome of the moderately acidophilic sulfate reducer Candidatus Desulfosporosinus acididurans strain M1.</title>
        <authorList>
            <person name="Poehlein A."/>
            <person name="Petzsch P."/>
            <person name="Johnson B.D."/>
            <person name="Schloemann M."/>
            <person name="Daniel R."/>
            <person name="Muehling M."/>
        </authorList>
    </citation>
    <scope>NUCLEOTIDE SEQUENCE [LARGE SCALE GENOMIC DNA]</scope>
    <source>
        <strain evidence="2 3">M1</strain>
    </source>
</reference>
<dbReference type="EMBL" id="LDZY01000028">
    <property type="protein sequence ID" value="KLU63740.1"/>
    <property type="molecule type" value="Genomic_DNA"/>
</dbReference>
<dbReference type="STRING" id="476652.DEAC_c43430"/>
<proteinExistence type="predicted"/>